<proteinExistence type="predicted"/>
<dbReference type="Proteomes" id="UP000241964">
    <property type="component" value="Unassembled WGS sequence"/>
</dbReference>
<dbReference type="EMBL" id="PYAS01000018">
    <property type="protein sequence ID" value="PSL22903.1"/>
    <property type="molecule type" value="Genomic_DNA"/>
</dbReference>
<dbReference type="CDD" id="cd17535">
    <property type="entry name" value="REC_NarL-like"/>
    <property type="match status" value="1"/>
</dbReference>
<dbReference type="PRINTS" id="PR00038">
    <property type="entry name" value="HTHLUXR"/>
</dbReference>
<dbReference type="InterPro" id="IPR011006">
    <property type="entry name" value="CheY-like_superfamily"/>
</dbReference>
<dbReference type="Pfam" id="PF00072">
    <property type="entry name" value="Response_reg"/>
    <property type="match status" value="1"/>
</dbReference>
<sequence>MKFLCIEDHPLILLGLRMVFAEYYPRAVVSHAETFPEALAILEQERFDLAVLDIDIPGGENVRMMKILREKQPGLSILIHSAFDEKVYALPYLQAGADGFISKQAPQEEFVNAVQSILDHGRYVSYDVQQIFLSSFTDVSGRTRGGNPIVSLSPRERRVMQLMTEGKWTKEIAAIMNLKENTISTYKRRIYDKMEVKDPIELSKKIALFR</sequence>
<dbReference type="InterPro" id="IPR039420">
    <property type="entry name" value="WalR-like"/>
</dbReference>
<accession>A0A2P8FMH1</accession>
<dbReference type="PANTHER" id="PTHR43214">
    <property type="entry name" value="TWO-COMPONENT RESPONSE REGULATOR"/>
    <property type="match status" value="1"/>
</dbReference>
<reference evidence="6 7" key="1">
    <citation type="submission" date="2018-03" db="EMBL/GenBank/DDBJ databases">
        <title>Genomic Encyclopedia of Archaeal and Bacterial Type Strains, Phase II (KMG-II): from individual species to whole genera.</title>
        <authorList>
            <person name="Goeker M."/>
        </authorList>
    </citation>
    <scope>NUCLEOTIDE SEQUENCE [LARGE SCALE GENOMIC DNA]</scope>
    <source>
        <strain evidence="6 7">DSM 29057</strain>
    </source>
</reference>
<dbReference type="SUPFAM" id="SSF46894">
    <property type="entry name" value="C-terminal effector domain of the bipartite response regulators"/>
    <property type="match status" value="1"/>
</dbReference>
<organism evidence="6 7">
    <name type="scientific">Dyadobacter jiangsuensis</name>
    <dbReference type="NCBI Taxonomy" id="1591085"/>
    <lineage>
        <taxon>Bacteria</taxon>
        <taxon>Pseudomonadati</taxon>
        <taxon>Bacteroidota</taxon>
        <taxon>Cytophagia</taxon>
        <taxon>Cytophagales</taxon>
        <taxon>Spirosomataceae</taxon>
        <taxon>Dyadobacter</taxon>
    </lineage>
</organism>
<dbReference type="InterPro" id="IPR036388">
    <property type="entry name" value="WH-like_DNA-bd_sf"/>
</dbReference>
<gene>
    <name evidence="6" type="ORF">CLV60_11835</name>
</gene>
<dbReference type="InterPro" id="IPR001789">
    <property type="entry name" value="Sig_transdc_resp-reg_receiver"/>
</dbReference>
<dbReference type="SUPFAM" id="SSF52172">
    <property type="entry name" value="CheY-like"/>
    <property type="match status" value="1"/>
</dbReference>
<dbReference type="RefSeq" id="WP_106598953.1">
    <property type="nucleotide sequence ID" value="NZ_PYAS01000018.1"/>
</dbReference>
<dbReference type="Gene3D" id="3.40.50.2300">
    <property type="match status" value="1"/>
</dbReference>
<keyword evidence="7" id="KW-1185">Reference proteome</keyword>
<dbReference type="GO" id="GO:0000160">
    <property type="term" value="P:phosphorelay signal transduction system"/>
    <property type="evidence" value="ECO:0007669"/>
    <property type="project" value="InterPro"/>
</dbReference>
<dbReference type="PROSITE" id="PS00622">
    <property type="entry name" value="HTH_LUXR_1"/>
    <property type="match status" value="1"/>
</dbReference>
<evidence type="ECO:0000259" key="5">
    <source>
        <dbReference type="PROSITE" id="PS50110"/>
    </source>
</evidence>
<feature type="modified residue" description="4-aspartylphosphate" evidence="3">
    <location>
        <position position="53"/>
    </location>
</feature>
<evidence type="ECO:0000313" key="7">
    <source>
        <dbReference type="Proteomes" id="UP000241964"/>
    </source>
</evidence>
<evidence type="ECO:0000313" key="6">
    <source>
        <dbReference type="EMBL" id="PSL22903.1"/>
    </source>
</evidence>
<protein>
    <submittedName>
        <fullName evidence="6">LuxR family two component transcriptional regulator</fullName>
    </submittedName>
</protein>
<dbReference type="InterPro" id="IPR058245">
    <property type="entry name" value="NreC/VraR/RcsB-like_REC"/>
</dbReference>
<dbReference type="InterPro" id="IPR000792">
    <property type="entry name" value="Tscrpt_reg_LuxR_C"/>
</dbReference>
<dbReference type="GO" id="GO:0006355">
    <property type="term" value="P:regulation of DNA-templated transcription"/>
    <property type="evidence" value="ECO:0007669"/>
    <property type="project" value="InterPro"/>
</dbReference>
<feature type="domain" description="HTH luxR-type" evidence="4">
    <location>
        <begin position="145"/>
        <end position="210"/>
    </location>
</feature>
<evidence type="ECO:0000256" key="1">
    <source>
        <dbReference type="ARBA" id="ARBA00022553"/>
    </source>
</evidence>
<name>A0A2P8FMH1_9BACT</name>
<evidence type="ECO:0000259" key="4">
    <source>
        <dbReference type="PROSITE" id="PS50043"/>
    </source>
</evidence>
<evidence type="ECO:0000256" key="2">
    <source>
        <dbReference type="ARBA" id="ARBA00023125"/>
    </source>
</evidence>
<dbReference type="OrthoDB" id="941065at2"/>
<keyword evidence="2" id="KW-0238">DNA-binding</keyword>
<dbReference type="AlphaFoldDB" id="A0A2P8FMH1"/>
<keyword evidence="1 3" id="KW-0597">Phosphoprotein</keyword>
<dbReference type="SMART" id="SM00421">
    <property type="entry name" value="HTH_LUXR"/>
    <property type="match status" value="1"/>
</dbReference>
<evidence type="ECO:0000256" key="3">
    <source>
        <dbReference type="PROSITE-ProRule" id="PRU00169"/>
    </source>
</evidence>
<dbReference type="InterPro" id="IPR016032">
    <property type="entry name" value="Sig_transdc_resp-reg_C-effctor"/>
</dbReference>
<dbReference type="Pfam" id="PF00196">
    <property type="entry name" value="GerE"/>
    <property type="match status" value="1"/>
</dbReference>
<dbReference type="GO" id="GO:0003677">
    <property type="term" value="F:DNA binding"/>
    <property type="evidence" value="ECO:0007669"/>
    <property type="project" value="UniProtKB-KW"/>
</dbReference>
<feature type="domain" description="Response regulatory" evidence="5">
    <location>
        <begin position="2"/>
        <end position="118"/>
    </location>
</feature>
<dbReference type="PROSITE" id="PS50110">
    <property type="entry name" value="RESPONSE_REGULATORY"/>
    <property type="match status" value="1"/>
</dbReference>
<dbReference type="Gene3D" id="1.10.10.10">
    <property type="entry name" value="Winged helix-like DNA-binding domain superfamily/Winged helix DNA-binding domain"/>
    <property type="match status" value="1"/>
</dbReference>
<dbReference type="CDD" id="cd06170">
    <property type="entry name" value="LuxR_C_like"/>
    <property type="match status" value="1"/>
</dbReference>
<dbReference type="PROSITE" id="PS50043">
    <property type="entry name" value="HTH_LUXR_2"/>
    <property type="match status" value="1"/>
</dbReference>
<dbReference type="SMART" id="SM00448">
    <property type="entry name" value="REC"/>
    <property type="match status" value="1"/>
</dbReference>
<comment type="caution">
    <text evidence="6">The sequence shown here is derived from an EMBL/GenBank/DDBJ whole genome shotgun (WGS) entry which is preliminary data.</text>
</comment>